<evidence type="ECO:0000256" key="1">
    <source>
        <dbReference type="ARBA" id="ARBA00022654"/>
    </source>
</evidence>
<gene>
    <name evidence="7" type="ORF">FHR21_002725</name>
</gene>
<keyword evidence="1 5" id="KW-0673">Quorum sensing</keyword>
<dbReference type="EMBL" id="JACIJH010000009">
    <property type="protein sequence ID" value="MBB5707359.1"/>
    <property type="molecule type" value="Genomic_DNA"/>
</dbReference>
<dbReference type="PRINTS" id="PR01549">
    <property type="entry name" value="AUTOINDCRSYN"/>
</dbReference>
<evidence type="ECO:0000256" key="3">
    <source>
        <dbReference type="ARBA" id="ARBA00022691"/>
    </source>
</evidence>
<accession>A0A7W9B7P5</accession>
<evidence type="ECO:0000256" key="2">
    <source>
        <dbReference type="ARBA" id="ARBA00022679"/>
    </source>
</evidence>
<dbReference type="InterPro" id="IPR001690">
    <property type="entry name" value="Autoind_synthase"/>
</dbReference>
<dbReference type="GO" id="GO:0007165">
    <property type="term" value="P:signal transduction"/>
    <property type="evidence" value="ECO:0007669"/>
    <property type="project" value="TreeGrafter"/>
</dbReference>
<evidence type="ECO:0000256" key="5">
    <source>
        <dbReference type="PROSITE-ProRule" id="PRU00533"/>
    </source>
</evidence>
<comment type="catalytic activity">
    <reaction evidence="6">
        <text>a fatty acyl-[ACP] + S-adenosyl-L-methionine = an N-acyl-L-homoserine lactone + S-methyl-5'-thioadenosine + holo-[ACP] + H(+)</text>
        <dbReference type="Rhea" id="RHEA:10096"/>
        <dbReference type="Rhea" id="RHEA-COMP:9685"/>
        <dbReference type="Rhea" id="RHEA-COMP:14125"/>
        <dbReference type="ChEBI" id="CHEBI:15378"/>
        <dbReference type="ChEBI" id="CHEBI:17509"/>
        <dbReference type="ChEBI" id="CHEBI:55474"/>
        <dbReference type="ChEBI" id="CHEBI:59789"/>
        <dbReference type="ChEBI" id="CHEBI:64479"/>
        <dbReference type="ChEBI" id="CHEBI:138651"/>
        <dbReference type="EC" id="2.3.1.184"/>
    </reaction>
</comment>
<evidence type="ECO:0000313" key="7">
    <source>
        <dbReference type="EMBL" id="MBB5707359.1"/>
    </source>
</evidence>
<keyword evidence="8" id="KW-1185">Reference proteome</keyword>
<dbReference type="GO" id="GO:0061579">
    <property type="term" value="F:N-acyl homoserine lactone synthase activity"/>
    <property type="evidence" value="ECO:0007669"/>
    <property type="project" value="UniProtKB-UniRule"/>
</dbReference>
<dbReference type="RefSeq" id="WP_420825286.1">
    <property type="nucleotide sequence ID" value="NZ_JACIJH010000009.1"/>
</dbReference>
<dbReference type="Proteomes" id="UP000537161">
    <property type="component" value="Unassembled WGS sequence"/>
</dbReference>
<dbReference type="PANTHER" id="PTHR39322:SF1">
    <property type="entry name" value="ISOVALERYL-HOMOSERINE LACTONE SYNTHASE"/>
    <property type="match status" value="1"/>
</dbReference>
<evidence type="ECO:0000313" key="8">
    <source>
        <dbReference type="Proteomes" id="UP000537161"/>
    </source>
</evidence>
<dbReference type="Pfam" id="PF00765">
    <property type="entry name" value="Autoind_synth"/>
    <property type="match status" value="1"/>
</dbReference>
<name>A0A7W9B7P5_9SPHN</name>
<dbReference type="PANTHER" id="PTHR39322">
    <property type="entry name" value="ACYL-HOMOSERINE-LACTONE SYNTHASE"/>
    <property type="match status" value="1"/>
</dbReference>
<dbReference type="SUPFAM" id="SSF55729">
    <property type="entry name" value="Acyl-CoA N-acyltransferases (Nat)"/>
    <property type="match status" value="1"/>
</dbReference>
<evidence type="ECO:0000256" key="4">
    <source>
        <dbReference type="ARBA" id="ARBA00022929"/>
    </source>
</evidence>
<proteinExistence type="inferred from homology"/>
<keyword evidence="7" id="KW-0012">Acyltransferase</keyword>
<keyword evidence="3 6" id="KW-0949">S-adenosyl-L-methionine</keyword>
<comment type="similarity">
    <text evidence="5 6">Belongs to the autoinducer synthase family.</text>
</comment>
<dbReference type="GO" id="GO:0009372">
    <property type="term" value="P:quorum sensing"/>
    <property type="evidence" value="ECO:0007669"/>
    <property type="project" value="UniProtKB-UniRule"/>
</dbReference>
<dbReference type="AlphaFoldDB" id="A0A7W9B7P5"/>
<keyword evidence="2 6" id="KW-0808">Transferase</keyword>
<protein>
    <recommendedName>
        <fullName evidence="6">Acyl-homoserine-lactone synthase</fullName>
        <ecNumber evidence="6">2.3.1.184</ecNumber>
    </recommendedName>
    <alternativeName>
        <fullName evidence="6">Autoinducer synthesis protein</fullName>
    </alternativeName>
</protein>
<organism evidence="7 8">
    <name type="scientific">Sphingopyxis panaciterrulae</name>
    <dbReference type="NCBI Taxonomy" id="462372"/>
    <lineage>
        <taxon>Bacteria</taxon>
        <taxon>Pseudomonadati</taxon>
        <taxon>Pseudomonadota</taxon>
        <taxon>Alphaproteobacteria</taxon>
        <taxon>Sphingomonadales</taxon>
        <taxon>Sphingomonadaceae</taxon>
        <taxon>Sphingopyxis</taxon>
    </lineage>
</organism>
<keyword evidence="4 5" id="KW-0071">Autoinducer synthesis</keyword>
<sequence length="225" mass="24722">MAPPPFPVQLACLLSTRRQSMLLTVGQNSRDREHVALRSMFAARKRVFVDLLKWDLPVLAGQYEVDHFDDVHATYLIVTDDAGEHLASARLLPTTRPALLDSLFPFLVAGPVPQGERIAEITRFCLSRDASARERRVARDTLLVGLVEHALANGVDTYTGVAELSWFRQIQTFGWRCRQLGEACEHDGRLLVGLRIDIDNRTAALLASAGIRAASNAVPAAAQAA</sequence>
<dbReference type="Gene3D" id="3.40.630.30">
    <property type="match status" value="1"/>
</dbReference>
<comment type="caution">
    <text evidence="7">The sequence shown here is derived from an EMBL/GenBank/DDBJ whole genome shotgun (WGS) entry which is preliminary data.</text>
</comment>
<evidence type="ECO:0000256" key="6">
    <source>
        <dbReference type="RuleBase" id="RU361135"/>
    </source>
</evidence>
<reference evidence="7 8" key="1">
    <citation type="submission" date="2020-08" db="EMBL/GenBank/DDBJ databases">
        <title>Genomic Encyclopedia of Type Strains, Phase IV (KMG-IV): sequencing the most valuable type-strain genomes for metagenomic binning, comparative biology and taxonomic classification.</title>
        <authorList>
            <person name="Goeker M."/>
        </authorList>
    </citation>
    <scope>NUCLEOTIDE SEQUENCE [LARGE SCALE GENOMIC DNA]</scope>
    <source>
        <strain evidence="7 8">DSM 27163</strain>
    </source>
</reference>
<dbReference type="PROSITE" id="PS51187">
    <property type="entry name" value="AUTOINDUCER_SYNTH_2"/>
    <property type="match status" value="1"/>
</dbReference>
<dbReference type="InterPro" id="IPR016181">
    <property type="entry name" value="Acyl_CoA_acyltransferase"/>
</dbReference>
<dbReference type="EC" id="2.3.1.184" evidence="6"/>